<sequence>MTGGSHRARRAVALAVVVPVLAAGLLAGVPVWAQSTADIQWAQTILKDKGYNIGGRANGQMHAETKAALGKYQAAHGLPVTNQLDKATIAKMMGEREGKAPATVGNLAQQKIGGGGPGQAPREPQREVVPRAAPTQRIDSGTGSVGGGAQFSAGPPVTSSSSSSGSLSGGGPSGAPAASAPAASATTSASGQGPVPQAAPRASVTAATPSGQPVPVVEPAADSGSMLPGWAANGARYGVMGVIGATVLGIGFAWWRSGRANASRPVPRNDGPRDQRREPSFGSGRRREELTTGALPPLSSGGRGRR</sequence>
<keyword evidence="4" id="KW-0614">Plasmid</keyword>
<evidence type="ECO:0000256" key="1">
    <source>
        <dbReference type="SAM" id="MobiDB-lite"/>
    </source>
</evidence>
<gene>
    <name evidence="4" type="ORF">D3869_18415</name>
</gene>
<protein>
    <submittedName>
        <fullName evidence="4">Peptidoglycan-binding protein</fullName>
    </submittedName>
</protein>
<dbReference type="Proteomes" id="UP000298693">
    <property type="component" value="Plasmid p1"/>
</dbReference>
<keyword evidence="2" id="KW-1133">Transmembrane helix</keyword>
<dbReference type="InterPro" id="IPR002477">
    <property type="entry name" value="Peptidoglycan-bd-like"/>
</dbReference>
<accession>A0A4D8RBC1</accession>
<feature type="region of interest" description="Disordered" evidence="1">
    <location>
        <begin position="261"/>
        <end position="306"/>
    </location>
</feature>
<dbReference type="SUPFAM" id="SSF47090">
    <property type="entry name" value="PGBD-like"/>
    <property type="match status" value="1"/>
</dbReference>
<dbReference type="RefSeq" id="WP_137141362.1">
    <property type="nucleotide sequence ID" value="NZ_CP032346.1"/>
</dbReference>
<feature type="transmembrane region" description="Helical" evidence="2">
    <location>
        <begin position="235"/>
        <end position="255"/>
    </location>
</feature>
<feature type="region of interest" description="Disordered" evidence="1">
    <location>
        <begin position="100"/>
        <end position="219"/>
    </location>
</feature>
<keyword evidence="2" id="KW-0812">Transmembrane</keyword>
<evidence type="ECO:0000313" key="4">
    <source>
        <dbReference type="EMBL" id="QCO17953.1"/>
    </source>
</evidence>
<evidence type="ECO:0000256" key="2">
    <source>
        <dbReference type="SAM" id="Phobius"/>
    </source>
</evidence>
<keyword evidence="2" id="KW-0472">Membrane</keyword>
<proteinExistence type="predicted"/>
<feature type="compositionally biased region" description="Basic and acidic residues" evidence="1">
    <location>
        <begin position="270"/>
        <end position="290"/>
    </location>
</feature>
<evidence type="ECO:0000259" key="3">
    <source>
        <dbReference type="Pfam" id="PF01471"/>
    </source>
</evidence>
<dbReference type="EMBL" id="CP032346">
    <property type="protein sequence ID" value="QCO17953.1"/>
    <property type="molecule type" value="Genomic_DNA"/>
</dbReference>
<reference evidence="4 5" key="1">
    <citation type="submission" date="2018-09" db="EMBL/GenBank/DDBJ databases">
        <title>Whole genome based analysis of evolution and adaptive divergence in Indian and Brazilian strains of Azospirillum brasilense.</title>
        <authorList>
            <person name="Singh C."/>
            <person name="Tripathi A.K."/>
        </authorList>
    </citation>
    <scope>NUCLEOTIDE SEQUENCE [LARGE SCALE GENOMIC DNA]</scope>
    <source>
        <strain evidence="4 5">MTCC4039</strain>
        <plasmid evidence="4 5">p1</plasmid>
    </source>
</reference>
<dbReference type="Gene3D" id="1.10.101.10">
    <property type="entry name" value="PGBD-like superfamily/PGBD"/>
    <property type="match status" value="1"/>
</dbReference>
<dbReference type="InterPro" id="IPR036366">
    <property type="entry name" value="PGBDSf"/>
</dbReference>
<feature type="compositionally biased region" description="Low complexity" evidence="1">
    <location>
        <begin position="174"/>
        <end position="194"/>
    </location>
</feature>
<dbReference type="AlphaFoldDB" id="A0A4D8RBC1"/>
<feature type="compositionally biased region" description="Low complexity" evidence="1">
    <location>
        <begin position="152"/>
        <end position="166"/>
    </location>
</feature>
<name>A0A4D8RBC1_AZOBR</name>
<evidence type="ECO:0000313" key="5">
    <source>
        <dbReference type="Proteomes" id="UP000298693"/>
    </source>
</evidence>
<feature type="domain" description="Peptidoglycan binding-like" evidence="3">
    <location>
        <begin position="37"/>
        <end position="92"/>
    </location>
</feature>
<organism evidence="4 5">
    <name type="scientific">Azospirillum brasilense</name>
    <dbReference type="NCBI Taxonomy" id="192"/>
    <lineage>
        <taxon>Bacteria</taxon>
        <taxon>Pseudomonadati</taxon>
        <taxon>Pseudomonadota</taxon>
        <taxon>Alphaproteobacteria</taxon>
        <taxon>Rhodospirillales</taxon>
        <taxon>Azospirillaceae</taxon>
        <taxon>Azospirillum</taxon>
    </lineage>
</organism>
<dbReference type="InterPro" id="IPR036365">
    <property type="entry name" value="PGBD-like_sf"/>
</dbReference>
<geneLocation type="plasmid" evidence="4">
    <name>p1</name>
</geneLocation>
<dbReference type="Pfam" id="PF01471">
    <property type="entry name" value="PG_binding_1"/>
    <property type="match status" value="1"/>
</dbReference>